<dbReference type="InterPro" id="IPR007050">
    <property type="entry name" value="HTH_bacterioopsin"/>
</dbReference>
<proteinExistence type="predicted"/>
<evidence type="ECO:0000259" key="5">
    <source>
        <dbReference type="Pfam" id="PF24277"/>
    </source>
</evidence>
<dbReference type="RefSeq" id="WP_179213583.1">
    <property type="nucleotide sequence ID" value="NZ_FZNQ01000003.1"/>
</dbReference>
<keyword evidence="7" id="KW-1185">Reference proteome</keyword>
<gene>
    <name evidence="6" type="ORF">SAMN06264855_103125</name>
</gene>
<name>A0A238VMQ5_HALVU</name>
<dbReference type="PANTHER" id="PTHR34236">
    <property type="entry name" value="DIMETHYL SULFOXIDE REDUCTASE TRANSCRIPTIONAL ACTIVATOR"/>
    <property type="match status" value="1"/>
</dbReference>
<sequence length="227" mass="23966">MSTSETASSDTGSADERDGAAEADPGVRVRLTVFDPPACPVADALPSDATASDLSRTAGGSSVEQFRTDRPIEGETPTFAADGAYVYRRSLPETACPCRTVEALGHPVTDTRVRTDPPRISFTLLLPSVDPLPTVIERLESTGSSVSLDRLTRTGGAGGSEPIVIDRATLTDRQREVLSAAYRMGYFAYPREASAEEVAEAVGIARSTFAEHLAAAHRQVIGDVVDG</sequence>
<protein>
    <submittedName>
        <fullName evidence="6">Uncharacterized protein</fullName>
    </submittedName>
</protein>
<feature type="region of interest" description="Disordered" evidence="3">
    <location>
        <begin position="1"/>
        <end position="29"/>
    </location>
</feature>
<evidence type="ECO:0000256" key="3">
    <source>
        <dbReference type="SAM" id="MobiDB-lite"/>
    </source>
</evidence>
<evidence type="ECO:0000256" key="1">
    <source>
        <dbReference type="ARBA" id="ARBA00023015"/>
    </source>
</evidence>
<evidence type="ECO:0000259" key="4">
    <source>
        <dbReference type="Pfam" id="PF04967"/>
    </source>
</evidence>
<evidence type="ECO:0000313" key="7">
    <source>
        <dbReference type="Proteomes" id="UP000198397"/>
    </source>
</evidence>
<dbReference type="InterPro" id="IPR036388">
    <property type="entry name" value="WH-like_DNA-bd_sf"/>
</dbReference>
<keyword evidence="1" id="KW-0805">Transcription regulation</keyword>
<feature type="compositionally biased region" description="Polar residues" evidence="3">
    <location>
        <begin position="49"/>
        <end position="65"/>
    </location>
</feature>
<reference evidence="6 7" key="1">
    <citation type="submission" date="2017-06" db="EMBL/GenBank/DDBJ databases">
        <authorList>
            <person name="Kim H.J."/>
            <person name="Triplett B.A."/>
        </authorList>
    </citation>
    <scope>NUCLEOTIDE SEQUENCE [LARGE SCALE GENOMIC DNA]</scope>
    <source>
        <strain evidence="6 7">DSM 8800</strain>
    </source>
</reference>
<evidence type="ECO:0000256" key="2">
    <source>
        <dbReference type="ARBA" id="ARBA00023163"/>
    </source>
</evidence>
<dbReference type="InterPro" id="IPR056433">
    <property type="entry name" value="DmsR-like_N"/>
</dbReference>
<dbReference type="Proteomes" id="UP000198397">
    <property type="component" value="Unassembled WGS sequence"/>
</dbReference>
<feature type="domain" description="DmsR-like N-terminal" evidence="5">
    <location>
        <begin position="25"/>
        <end position="153"/>
    </location>
</feature>
<feature type="domain" description="HTH bat-type" evidence="4">
    <location>
        <begin position="170"/>
        <end position="221"/>
    </location>
</feature>
<dbReference type="Pfam" id="PF04967">
    <property type="entry name" value="HTH_10"/>
    <property type="match status" value="1"/>
</dbReference>
<dbReference type="OrthoDB" id="168808at2157"/>
<organism evidence="6 7">
    <name type="scientific">Halorubrum vacuolatum</name>
    <name type="common">Natronobacterium vacuolatum</name>
    <dbReference type="NCBI Taxonomy" id="63740"/>
    <lineage>
        <taxon>Archaea</taxon>
        <taxon>Methanobacteriati</taxon>
        <taxon>Methanobacteriota</taxon>
        <taxon>Stenosarchaea group</taxon>
        <taxon>Halobacteria</taxon>
        <taxon>Halobacteriales</taxon>
        <taxon>Haloferacaceae</taxon>
        <taxon>Halorubrum</taxon>
    </lineage>
</organism>
<feature type="region of interest" description="Disordered" evidence="3">
    <location>
        <begin position="44"/>
        <end position="65"/>
    </location>
</feature>
<dbReference type="Pfam" id="PF24277">
    <property type="entry name" value="DmsR_N"/>
    <property type="match status" value="1"/>
</dbReference>
<dbReference type="EMBL" id="FZNQ01000003">
    <property type="protein sequence ID" value="SNR35444.1"/>
    <property type="molecule type" value="Genomic_DNA"/>
</dbReference>
<keyword evidence="2" id="KW-0804">Transcription</keyword>
<accession>A0A238VMQ5</accession>
<feature type="compositionally biased region" description="Polar residues" evidence="3">
    <location>
        <begin position="1"/>
        <end position="12"/>
    </location>
</feature>
<evidence type="ECO:0000313" key="6">
    <source>
        <dbReference type="EMBL" id="SNR35444.1"/>
    </source>
</evidence>
<dbReference type="AlphaFoldDB" id="A0A238VMQ5"/>
<dbReference type="PANTHER" id="PTHR34236:SF1">
    <property type="entry name" value="DIMETHYL SULFOXIDE REDUCTASE TRANSCRIPTIONAL ACTIVATOR"/>
    <property type="match status" value="1"/>
</dbReference>
<dbReference type="Gene3D" id="1.10.10.10">
    <property type="entry name" value="Winged helix-like DNA-binding domain superfamily/Winged helix DNA-binding domain"/>
    <property type="match status" value="1"/>
</dbReference>